<evidence type="ECO:0000256" key="1">
    <source>
        <dbReference type="ARBA" id="ARBA00023122"/>
    </source>
</evidence>
<evidence type="ECO:0000313" key="5">
    <source>
        <dbReference type="Proteomes" id="UP001597343"/>
    </source>
</evidence>
<dbReference type="InterPro" id="IPR000644">
    <property type="entry name" value="CBS_dom"/>
</dbReference>
<dbReference type="CDD" id="cd04622">
    <property type="entry name" value="CBS_pair_HRP1_like"/>
    <property type="match status" value="1"/>
</dbReference>
<evidence type="ECO:0000259" key="3">
    <source>
        <dbReference type="PROSITE" id="PS51371"/>
    </source>
</evidence>
<dbReference type="EMBL" id="JBHUIO010000005">
    <property type="protein sequence ID" value="MFD2169446.1"/>
    <property type="molecule type" value="Genomic_DNA"/>
</dbReference>
<sequence>MKVRDLMTKDVRTLKTNHTLREAAELMASLNVGVIPIAEEGDKLRGILTDRDIVVRAVAKGVDITRAKINDYMSPKLVSINPQETAAEAAKLMAEHQLRRLPVVEEGQMVGILSIGDLSVVDIHENEAGYALGEISTPSRPQL</sequence>
<feature type="domain" description="CBS" evidence="3">
    <location>
        <begin position="73"/>
        <end position="128"/>
    </location>
</feature>
<dbReference type="PROSITE" id="PS51371">
    <property type="entry name" value="CBS"/>
    <property type="match status" value="2"/>
</dbReference>
<dbReference type="Proteomes" id="UP001597343">
    <property type="component" value="Unassembled WGS sequence"/>
</dbReference>
<gene>
    <name evidence="4" type="ORF">ACFSOY_05510</name>
</gene>
<dbReference type="SUPFAM" id="SSF54631">
    <property type="entry name" value="CBS-domain pair"/>
    <property type="match status" value="1"/>
</dbReference>
<dbReference type="Pfam" id="PF00571">
    <property type="entry name" value="CBS"/>
    <property type="match status" value="2"/>
</dbReference>
<accession>A0ABW4ZUZ6</accession>
<dbReference type="PANTHER" id="PTHR43080:SF2">
    <property type="entry name" value="CBS DOMAIN-CONTAINING PROTEIN"/>
    <property type="match status" value="1"/>
</dbReference>
<organism evidence="4 5">
    <name type="scientific">Tumebacillus lipolyticus</name>
    <dbReference type="NCBI Taxonomy" id="1280370"/>
    <lineage>
        <taxon>Bacteria</taxon>
        <taxon>Bacillati</taxon>
        <taxon>Bacillota</taxon>
        <taxon>Bacilli</taxon>
        <taxon>Bacillales</taxon>
        <taxon>Alicyclobacillaceae</taxon>
        <taxon>Tumebacillus</taxon>
    </lineage>
</organism>
<dbReference type="InterPro" id="IPR046342">
    <property type="entry name" value="CBS_dom_sf"/>
</dbReference>
<evidence type="ECO:0000313" key="4">
    <source>
        <dbReference type="EMBL" id="MFD2169446.1"/>
    </source>
</evidence>
<dbReference type="InterPro" id="IPR051257">
    <property type="entry name" value="Diverse_CBS-Domain"/>
</dbReference>
<protein>
    <submittedName>
        <fullName evidence="4">CBS domain-containing protein</fullName>
    </submittedName>
</protein>
<dbReference type="RefSeq" id="WP_386044603.1">
    <property type="nucleotide sequence ID" value="NZ_JBHUIO010000005.1"/>
</dbReference>
<dbReference type="SMART" id="SM00116">
    <property type="entry name" value="CBS"/>
    <property type="match status" value="2"/>
</dbReference>
<keyword evidence="5" id="KW-1185">Reference proteome</keyword>
<name>A0ABW4ZUZ6_9BACL</name>
<comment type="caution">
    <text evidence="4">The sequence shown here is derived from an EMBL/GenBank/DDBJ whole genome shotgun (WGS) entry which is preliminary data.</text>
</comment>
<dbReference type="PANTHER" id="PTHR43080">
    <property type="entry name" value="CBS DOMAIN-CONTAINING PROTEIN CBSX3, MITOCHONDRIAL"/>
    <property type="match status" value="1"/>
</dbReference>
<evidence type="ECO:0000256" key="2">
    <source>
        <dbReference type="PROSITE-ProRule" id="PRU00703"/>
    </source>
</evidence>
<proteinExistence type="predicted"/>
<keyword evidence="1 2" id="KW-0129">CBS domain</keyword>
<reference evidence="5" key="1">
    <citation type="journal article" date="2019" name="Int. J. Syst. Evol. Microbiol.">
        <title>The Global Catalogue of Microorganisms (GCM) 10K type strain sequencing project: providing services to taxonomists for standard genome sequencing and annotation.</title>
        <authorList>
            <consortium name="The Broad Institute Genomics Platform"/>
            <consortium name="The Broad Institute Genome Sequencing Center for Infectious Disease"/>
            <person name="Wu L."/>
            <person name="Ma J."/>
        </authorList>
    </citation>
    <scope>NUCLEOTIDE SEQUENCE [LARGE SCALE GENOMIC DNA]</scope>
    <source>
        <strain evidence="5">CGMCC 1.13574</strain>
    </source>
</reference>
<feature type="domain" description="CBS" evidence="3">
    <location>
        <begin position="7"/>
        <end position="64"/>
    </location>
</feature>
<dbReference type="Gene3D" id="3.10.580.10">
    <property type="entry name" value="CBS-domain"/>
    <property type="match status" value="1"/>
</dbReference>